<dbReference type="EMBL" id="HACM01003476">
    <property type="protein sequence ID" value="CRZ03918.1"/>
    <property type="molecule type" value="Transcribed_RNA"/>
</dbReference>
<evidence type="ECO:0000313" key="2">
    <source>
        <dbReference type="EMBL" id="CRZ03918.1"/>
    </source>
</evidence>
<dbReference type="InterPro" id="IPR052201">
    <property type="entry name" value="LRR-containing_regulator"/>
</dbReference>
<dbReference type="SMART" id="SM00368">
    <property type="entry name" value="LRR_RI"/>
    <property type="match status" value="4"/>
</dbReference>
<dbReference type="Gene3D" id="3.80.10.10">
    <property type="entry name" value="Ribonuclease Inhibitor"/>
    <property type="match status" value="2"/>
</dbReference>
<protein>
    <recommendedName>
        <fullName evidence="3">RNI-like protein</fullName>
    </recommendedName>
</protein>
<reference evidence="2" key="1">
    <citation type="submission" date="2015-04" db="EMBL/GenBank/DDBJ databases">
        <title>The genome sequence of the plant pathogenic Rhizarian Plasmodiophora brassicae reveals insights in its biotrophic life cycle and the origin of chitin synthesis.</title>
        <authorList>
            <person name="Schwelm A."/>
            <person name="Fogelqvist J."/>
            <person name="Knaust A."/>
            <person name="Julke S."/>
            <person name="Lilja T."/>
            <person name="Dhandapani V."/>
            <person name="Bonilla-Rosso G."/>
            <person name="Karlsson M."/>
            <person name="Shevchenko A."/>
            <person name="Choi S.R."/>
            <person name="Kim H.G."/>
            <person name="Park J.Y."/>
            <person name="Lim Y.P."/>
            <person name="Ludwig-Muller J."/>
            <person name="Dixelius C."/>
        </authorList>
    </citation>
    <scope>NUCLEOTIDE SEQUENCE</scope>
    <source>
        <tissue evidence="2">Potato root galls</tissue>
    </source>
</reference>
<name>A0A0H5QPE4_9EUKA</name>
<proteinExistence type="predicted"/>
<dbReference type="PANTHER" id="PTHR24111:SF0">
    <property type="entry name" value="LEUCINE-RICH REPEAT-CONTAINING PROTEIN"/>
    <property type="match status" value="1"/>
</dbReference>
<dbReference type="AlphaFoldDB" id="A0A0H5QPE4"/>
<evidence type="ECO:0008006" key="3">
    <source>
        <dbReference type="Google" id="ProtNLM"/>
    </source>
</evidence>
<dbReference type="InterPro" id="IPR032675">
    <property type="entry name" value="LRR_dom_sf"/>
</dbReference>
<keyword evidence="1" id="KW-0677">Repeat</keyword>
<evidence type="ECO:0000256" key="1">
    <source>
        <dbReference type="ARBA" id="ARBA00022737"/>
    </source>
</evidence>
<dbReference type="SUPFAM" id="SSF52047">
    <property type="entry name" value="RNI-like"/>
    <property type="match status" value="1"/>
</dbReference>
<accession>A0A0H5QPE4</accession>
<dbReference type="PANTHER" id="PTHR24111">
    <property type="entry name" value="LEUCINE-RICH REPEAT-CONTAINING PROTEIN 34"/>
    <property type="match status" value="1"/>
</dbReference>
<sequence>MGSSLSTSDHEIANDLVIDLRNTPRTSLDAVVTQLIALGENHPQNVTLISGPARIGPDAIIRLSRLMRQRPSMIAALSLTHHPISSSNIAALSLSLSSLYTLDLDNASLSESCLSSLGHGLPSANFLSTLTINDNANNLESANFTIFIEGVRSSNVLRLEMKDNKVPDVEMAEIIQGLIGSRIEHLALDGNRIGIWGSKALSQYLSLSESKIKVLGLARNRICRISSASIAAMIVQNCRLRELDLTANPMSDSGVKQVIDSLSTSSSILVLTLPLAEINQGKDVHYDSITHLLNRNRRIYERQHNSGNDGINYDLAMTETYSAA</sequence>
<organism evidence="2">
    <name type="scientific">Spongospora subterranea</name>
    <dbReference type="NCBI Taxonomy" id="70186"/>
    <lineage>
        <taxon>Eukaryota</taxon>
        <taxon>Sar</taxon>
        <taxon>Rhizaria</taxon>
        <taxon>Endomyxa</taxon>
        <taxon>Phytomyxea</taxon>
        <taxon>Plasmodiophorida</taxon>
        <taxon>Plasmodiophoridae</taxon>
        <taxon>Spongospora</taxon>
    </lineage>
</organism>